<dbReference type="KEGG" id="msil:METEAL_07700"/>
<dbReference type="PROSITE" id="PS51257">
    <property type="entry name" value="PROKAR_LIPOPROTEIN"/>
    <property type="match status" value="1"/>
</dbReference>
<dbReference type="EMBL" id="AP027080">
    <property type="protein sequence ID" value="BDU71596.1"/>
    <property type="molecule type" value="Genomic_DNA"/>
</dbReference>
<proteinExistence type="predicted"/>
<dbReference type="Proteomes" id="UP001238179">
    <property type="component" value="Chromosome"/>
</dbReference>
<keyword evidence="2" id="KW-1185">Reference proteome</keyword>
<accession>A0AA48GTR2</accession>
<reference evidence="2" key="1">
    <citation type="journal article" date="2023" name="Int. J. Syst. Evol. Microbiol.">
        <title>Mesoterricola silvestris gen. nov., sp. nov., Mesoterricola sediminis sp. nov., Geothrix oryzae sp. nov., Geothrix edaphica sp. nov., Geothrix rubra sp. nov., and Geothrix limicola sp. nov., six novel members of Acidobacteriota isolated from soils.</title>
        <authorList>
            <person name="Itoh H."/>
            <person name="Sugisawa Y."/>
            <person name="Mise K."/>
            <person name="Xu Z."/>
            <person name="Kuniyasu M."/>
            <person name="Ushijima N."/>
            <person name="Kawano K."/>
            <person name="Kobayashi E."/>
            <person name="Shiratori Y."/>
            <person name="Masuda Y."/>
            <person name="Senoo K."/>
        </authorList>
    </citation>
    <scope>NUCLEOTIDE SEQUENCE [LARGE SCALE GENOMIC DNA]</scope>
    <source>
        <strain evidence="2">W79</strain>
    </source>
</reference>
<dbReference type="RefSeq" id="WP_316414488.1">
    <property type="nucleotide sequence ID" value="NZ_AP027080.1"/>
</dbReference>
<dbReference type="AlphaFoldDB" id="A0AA48GTR2"/>
<evidence type="ECO:0000313" key="2">
    <source>
        <dbReference type="Proteomes" id="UP001238179"/>
    </source>
</evidence>
<protein>
    <submittedName>
        <fullName evidence="1">Uncharacterized protein</fullName>
    </submittedName>
</protein>
<evidence type="ECO:0000313" key="1">
    <source>
        <dbReference type="EMBL" id="BDU71596.1"/>
    </source>
</evidence>
<gene>
    <name evidence="1" type="ORF">METEAL_07700</name>
</gene>
<sequence>MNPRILLPVLLGTLLACGGGGGGNSTPATASSLTYADPAAATYLLKKNTALSTSGHLVLELWGPAGATGCGVTAAFTLGGTAASWHNVNAADAAGTYVANGTAFDLGAGTPILKAKLTGTSLAATVAEKGTGAPKALDKALLRIALDLKTGLAPGATATLTPDAAKCKVLLADGTLAPITIAVSGITAQ</sequence>
<name>A0AA48GTR2_9BACT</name>
<organism evidence="1 2">
    <name type="scientific">Mesoterricola silvestris</name>
    <dbReference type="NCBI Taxonomy" id="2927979"/>
    <lineage>
        <taxon>Bacteria</taxon>
        <taxon>Pseudomonadati</taxon>
        <taxon>Acidobacteriota</taxon>
        <taxon>Holophagae</taxon>
        <taxon>Holophagales</taxon>
        <taxon>Holophagaceae</taxon>
        <taxon>Mesoterricola</taxon>
    </lineage>
</organism>